<feature type="compositionally biased region" description="Polar residues" evidence="1">
    <location>
        <begin position="34"/>
        <end position="44"/>
    </location>
</feature>
<protein>
    <recommendedName>
        <fullName evidence="2">DUF6604 domain-containing protein</fullName>
    </recommendedName>
</protein>
<feature type="compositionally biased region" description="Basic residues" evidence="1">
    <location>
        <begin position="47"/>
        <end position="57"/>
    </location>
</feature>
<name>A0A8K0SJD0_9HYPO</name>
<dbReference type="InterPro" id="IPR046539">
    <property type="entry name" value="DUF6604"/>
</dbReference>
<reference evidence="3" key="1">
    <citation type="journal article" date="2021" name="Nat. Commun.">
        <title>Genetic determinants of endophytism in the Arabidopsis root mycobiome.</title>
        <authorList>
            <person name="Mesny F."/>
            <person name="Miyauchi S."/>
            <person name="Thiergart T."/>
            <person name="Pickel B."/>
            <person name="Atanasova L."/>
            <person name="Karlsson M."/>
            <person name="Huettel B."/>
            <person name="Barry K.W."/>
            <person name="Haridas S."/>
            <person name="Chen C."/>
            <person name="Bauer D."/>
            <person name="Andreopoulos W."/>
            <person name="Pangilinan J."/>
            <person name="LaButti K."/>
            <person name="Riley R."/>
            <person name="Lipzen A."/>
            <person name="Clum A."/>
            <person name="Drula E."/>
            <person name="Henrissat B."/>
            <person name="Kohler A."/>
            <person name="Grigoriev I.V."/>
            <person name="Martin F.M."/>
            <person name="Hacquard S."/>
        </authorList>
    </citation>
    <scope>NUCLEOTIDE SEQUENCE</scope>
    <source>
        <strain evidence="3">MPI-CAGE-CH-0235</strain>
    </source>
</reference>
<dbReference type="EMBL" id="JAGPNK010000018">
    <property type="protein sequence ID" value="KAH7305437.1"/>
    <property type="molecule type" value="Genomic_DNA"/>
</dbReference>
<evidence type="ECO:0000313" key="3">
    <source>
        <dbReference type="EMBL" id="KAH7305437.1"/>
    </source>
</evidence>
<gene>
    <name evidence="3" type="ORF">B0I35DRAFT_413836</name>
</gene>
<feature type="region of interest" description="Disordered" evidence="1">
    <location>
        <begin position="32"/>
        <end position="73"/>
    </location>
</feature>
<dbReference type="PANTHER" id="PTHR38795:SF1">
    <property type="entry name" value="DUF6604 DOMAIN-CONTAINING PROTEIN"/>
    <property type="match status" value="1"/>
</dbReference>
<organism evidence="3 4">
    <name type="scientific">Stachybotrys elegans</name>
    <dbReference type="NCBI Taxonomy" id="80388"/>
    <lineage>
        <taxon>Eukaryota</taxon>
        <taxon>Fungi</taxon>
        <taxon>Dikarya</taxon>
        <taxon>Ascomycota</taxon>
        <taxon>Pezizomycotina</taxon>
        <taxon>Sordariomycetes</taxon>
        <taxon>Hypocreomycetidae</taxon>
        <taxon>Hypocreales</taxon>
        <taxon>Stachybotryaceae</taxon>
        <taxon>Stachybotrys</taxon>
    </lineage>
</organism>
<dbReference type="Proteomes" id="UP000813444">
    <property type="component" value="Unassembled WGS sequence"/>
</dbReference>
<feature type="domain" description="DUF6604" evidence="2">
    <location>
        <begin position="11"/>
        <end position="276"/>
    </location>
</feature>
<evidence type="ECO:0000259" key="2">
    <source>
        <dbReference type="Pfam" id="PF20253"/>
    </source>
</evidence>
<comment type="caution">
    <text evidence="3">The sequence shown here is derived from an EMBL/GenBank/DDBJ whole genome shotgun (WGS) entry which is preliminary data.</text>
</comment>
<feature type="compositionally biased region" description="Polar residues" evidence="1">
    <location>
        <begin position="64"/>
        <end position="73"/>
    </location>
</feature>
<proteinExistence type="predicted"/>
<dbReference type="PANTHER" id="PTHR38795">
    <property type="entry name" value="DUF6604 DOMAIN-CONTAINING PROTEIN"/>
    <property type="match status" value="1"/>
</dbReference>
<evidence type="ECO:0000256" key="1">
    <source>
        <dbReference type="SAM" id="MobiDB-lite"/>
    </source>
</evidence>
<sequence>MLPPALKSIYQQYKADTDVVATWLAVTAKEHGYTESTPGSNSVAKSARLKGKARKKAQKGEATPNATAGSTTAKPKHVLKIKEFEPIATFLAAIDTLKVPDYFAVAIERVIWVRKSFSGDLQQSGENVDPASDQRHAHFVGILEKARDLLKPLMETNVFNMDELKKAISKPKKSKSGLDNMFGPLGVYEPSESFLNAPDVELPQSPPIEYTLEREESLPEAILAFTSMLLDFDMLRSHNQTLWGKYKSGEMDLAAVSVATNLSFELARDLEEDIAPLLEKHGGVIEFTDVYFNRVCEAMGIDTDDKPPGSHYNVEAYEIAQGCLFNTMSFLAAFGQANRDADNMPVSYNGKFGWYKHLFRRTATNEDRFLRDKAAVLEICGELHFLQSNLARGAVEDELVRGMAETLQSGLPKIWFGYAMQVYLDILEILDADCQRGYKDMRREVLRLKKAMLSVPLASKPRSKVLRAVSSWDKDPMYLYREQLDSLGLLPNTGPPPFQFLHQNPMYCGLWLHHMRQVFHMSGVEYAAAPGALMATTQLYHALRQEGKLEQDLVWEDLATFWKQQGDATFFVGSPPTDREGYFKNYCLSIGSSISNWATSKKRSGKININVANRRNMKFMGKLGLELDRRLLPTGSRMPMDGEAFQAILERGRRSKFLDGKGHIRPECVEAAKAAEHNPPKLSGPELISQVATDIQAEIPETTFNYFAMHDTVWALLQELRQEALKPDAMGSQLHSVVPNEDHLPHVVGCVFSAAAGRLDKTPHLSPDFLMDMAANTIRAILVAGKGRCILEQGQAVVSPKEVAGLKYAEPVDAWGYNQMMKKMQKMAGSMDTGCPTQ</sequence>
<accession>A0A8K0SJD0</accession>
<dbReference type="AlphaFoldDB" id="A0A8K0SJD0"/>
<keyword evidence="4" id="KW-1185">Reference proteome</keyword>
<evidence type="ECO:0000313" key="4">
    <source>
        <dbReference type="Proteomes" id="UP000813444"/>
    </source>
</evidence>
<dbReference type="Pfam" id="PF20253">
    <property type="entry name" value="DUF6604"/>
    <property type="match status" value="1"/>
</dbReference>
<dbReference type="OrthoDB" id="5238236at2759"/>